<dbReference type="SUPFAM" id="SSF52540">
    <property type="entry name" value="P-loop containing nucleoside triphosphate hydrolases"/>
    <property type="match status" value="1"/>
</dbReference>
<feature type="transmembrane region" description="Helical" evidence="9">
    <location>
        <begin position="529"/>
        <end position="552"/>
    </location>
</feature>
<feature type="transmembrane region" description="Helical" evidence="9">
    <location>
        <begin position="501"/>
        <end position="523"/>
    </location>
</feature>
<dbReference type="InterPro" id="IPR027417">
    <property type="entry name" value="P-loop_NTPase"/>
</dbReference>
<evidence type="ECO:0000256" key="5">
    <source>
        <dbReference type="ARBA" id="ARBA00022741"/>
    </source>
</evidence>
<dbReference type="PANTHER" id="PTHR48042">
    <property type="entry name" value="ABC TRANSPORTER G FAMILY MEMBER 11"/>
    <property type="match status" value="1"/>
</dbReference>
<dbReference type="GO" id="GO:0016887">
    <property type="term" value="F:ATP hydrolysis activity"/>
    <property type="evidence" value="ECO:0007669"/>
    <property type="project" value="InterPro"/>
</dbReference>
<sequence>MHYVHTMIYESMYLFVLIQFDSKFCIEEDVLLDDTFEKMAAEMGAVAGFGFISNRPVYVVDHVGSSEDGVHLTWQDLSVTASNRKDSSHVILAGLTGYVQPGQVLAIMGPSGCGKSTLLDALAGRLGSNVTQSGHILVNGRRQRLSFGASAYVTQEDILMTTLTVREAVYYSAELQLPNSMSKSEKRERADMTIVEMGLKEAMDTRIGGYFTSKGISGGQKRRVSICIEILTRPKLLFLDEPTSGLDSAASFHVMNRIVNLARHDGVTVLASIHQPSSEVFELFDNLCLLSSGKTIYFGPTSDADQVTYWRKEEEESSSSARLTSASKAIDILSASYKQSKTCQEVLRRVNEISSMEGAVVESRSQASFLTQLLVLTKRSMVNMNRDLGYYWLRFAIYLMLSLTIGTIFFHVGHSYGSIQARGGMLMFIAGFLTFMAIGGFPSFAEDMKIFRRERLNGHYGVTVFVLSNTFSSAPYLALLSLVPGVIAYYLVGLQRGIDHFLFFCSILYASMLTVEGIMMIIASLVPNYLLGIISGAGIQGTMIISGGFFRLPGDLPKPVWKYPIYELAFHKYANQGYYKNEFLGLTFPSKDGGGAGATTITGEEIVRDYWQMETYSKWVDLAILFAMVVIYRVLFLVIVKITEKLKPVLHGPPKKAMKVMEQPLEDYSEPNP</sequence>
<evidence type="ECO:0000256" key="9">
    <source>
        <dbReference type="SAM" id="Phobius"/>
    </source>
</evidence>
<evidence type="ECO:0000256" key="6">
    <source>
        <dbReference type="ARBA" id="ARBA00022840"/>
    </source>
</evidence>
<feature type="transmembrane region" description="Helical" evidence="9">
    <location>
        <begin position="424"/>
        <end position="445"/>
    </location>
</feature>
<evidence type="ECO:0000313" key="12">
    <source>
        <dbReference type="Proteomes" id="UP001327560"/>
    </source>
</evidence>
<evidence type="ECO:0000313" key="11">
    <source>
        <dbReference type="EMBL" id="WOL00323.1"/>
    </source>
</evidence>
<dbReference type="Pfam" id="PF00005">
    <property type="entry name" value="ABC_tran"/>
    <property type="match status" value="1"/>
</dbReference>
<evidence type="ECO:0000256" key="4">
    <source>
        <dbReference type="ARBA" id="ARBA00022692"/>
    </source>
</evidence>
<feature type="transmembrane region" description="Helical" evidence="9">
    <location>
        <begin position="619"/>
        <end position="640"/>
    </location>
</feature>
<evidence type="ECO:0000256" key="2">
    <source>
        <dbReference type="ARBA" id="ARBA00005814"/>
    </source>
</evidence>
<dbReference type="InterPro" id="IPR017871">
    <property type="entry name" value="ABC_transporter-like_CS"/>
</dbReference>
<keyword evidence="5" id="KW-0547">Nucleotide-binding</keyword>
<evidence type="ECO:0000256" key="8">
    <source>
        <dbReference type="ARBA" id="ARBA00023136"/>
    </source>
</evidence>
<comment type="subcellular location">
    <subcellularLocation>
        <location evidence="1">Membrane</location>
        <topology evidence="1">Multi-pass membrane protein</topology>
    </subcellularLocation>
</comment>
<keyword evidence="6" id="KW-0067">ATP-binding</keyword>
<dbReference type="SMART" id="SM00382">
    <property type="entry name" value="AAA"/>
    <property type="match status" value="1"/>
</dbReference>
<dbReference type="PANTHER" id="PTHR48042:SF19">
    <property type="entry name" value="OS09G0472100 PROTEIN"/>
    <property type="match status" value="1"/>
</dbReference>
<gene>
    <name evidence="11" type="ORF">Cni_G09036</name>
</gene>
<accession>A0AAQ3K3W7</accession>
<dbReference type="Pfam" id="PF01061">
    <property type="entry name" value="ABC2_membrane"/>
    <property type="match status" value="1"/>
</dbReference>
<dbReference type="GO" id="GO:0140359">
    <property type="term" value="F:ABC-type transporter activity"/>
    <property type="evidence" value="ECO:0007669"/>
    <property type="project" value="InterPro"/>
</dbReference>
<feature type="domain" description="ABC transporter" evidence="10">
    <location>
        <begin position="72"/>
        <end position="317"/>
    </location>
</feature>
<keyword evidence="8 9" id="KW-0472">Membrane</keyword>
<dbReference type="PROSITE" id="PS00211">
    <property type="entry name" value="ABC_TRANSPORTER_1"/>
    <property type="match status" value="1"/>
</dbReference>
<dbReference type="EMBL" id="CP136892">
    <property type="protein sequence ID" value="WOL00323.1"/>
    <property type="molecule type" value="Genomic_DNA"/>
</dbReference>
<organism evidence="11 12">
    <name type="scientific">Canna indica</name>
    <name type="common">Indian-shot</name>
    <dbReference type="NCBI Taxonomy" id="4628"/>
    <lineage>
        <taxon>Eukaryota</taxon>
        <taxon>Viridiplantae</taxon>
        <taxon>Streptophyta</taxon>
        <taxon>Embryophyta</taxon>
        <taxon>Tracheophyta</taxon>
        <taxon>Spermatophyta</taxon>
        <taxon>Magnoliopsida</taxon>
        <taxon>Liliopsida</taxon>
        <taxon>Zingiberales</taxon>
        <taxon>Cannaceae</taxon>
        <taxon>Canna</taxon>
    </lineage>
</organism>
<dbReference type="FunFam" id="3.40.50.300:FF:001174">
    <property type="entry name" value="ABC transporter family protein-like"/>
    <property type="match status" value="1"/>
</dbReference>
<dbReference type="Proteomes" id="UP001327560">
    <property type="component" value="Chromosome 3"/>
</dbReference>
<dbReference type="GO" id="GO:0016020">
    <property type="term" value="C:membrane"/>
    <property type="evidence" value="ECO:0007669"/>
    <property type="project" value="UniProtKB-SubCell"/>
</dbReference>
<keyword evidence="4 9" id="KW-0812">Transmembrane</keyword>
<evidence type="ECO:0000256" key="3">
    <source>
        <dbReference type="ARBA" id="ARBA00022448"/>
    </source>
</evidence>
<comment type="similarity">
    <text evidence="2">Belongs to the ABC transporter superfamily. ABCG family. Eye pigment precursor importer (TC 3.A.1.204) subfamily.</text>
</comment>
<proteinExistence type="inferred from homology"/>
<keyword evidence="3" id="KW-0813">Transport</keyword>
<evidence type="ECO:0000259" key="10">
    <source>
        <dbReference type="PROSITE" id="PS50893"/>
    </source>
</evidence>
<dbReference type="InterPro" id="IPR052215">
    <property type="entry name" value="Plant_ABCG"/>
</dbReference>
<evidence type="ECO:0000256" key="1">
    <source>
        <dbReference type="ARBA" id="ARBA00004141"/>
    </source>
</evidence>
<protein>
    <recommendedName>
        <fullName evidence="10">ABC transporter domain-containing protein</fullName>
    </recommendedName>
</protein>
<name>A0AAQ3K3W7_9LILI</name>
<keyword evidence="7 9" id="KW-1133">Transmembrane helix</keyword>
<dbReference type="PROSITE" id="PS50893">
    <property type="entry name" value="ABC_TRANSPORTER_2"/>
    <property type="match status" value="1"/>
</dbReference>
<dbReference type="InterPro" id="IPR003439">
    <property type="entry name" value="ABC_transporter-like_ATP-bd"/>
</dbReference>
<dbReference type="GO" id="GO:0005524">
    <property type="term" value="F:ATP binding"/>
    <property type="evidence" value="ECO:0007669"/>
    <property type="project" value="UniProtKB-KW"/>
</dbReference>
<keyword evidence="12" id="KW-1185">Reference proteome</keyword>
<reference evidence="11 12" key="1">
    <citation type="submission" date="2023-10" db="EMBL/GenBank/DDBJ databases">
        <title>Chromosome-scale genome assembly provides insights into flower coloration mechanisms of Canna indica.</title>
        <authorList>
            <person name="Li C."/>
        </authorList>
    </citation>
    <scope>NUCLEOTIDE SEQUENCE [LARGE SCALE GENOMIC DNA]</scope>
    <source>
        <tissue evidence="11">Flower</tissue>
    </source>
</reference>
<dbReference type="AlphaFoldDB" id="A0AAQ3K3W7"/>
<dbReference type="Gene3D" id="3.40.50.300">
    <property type="entry name" value="P-loop containing nucleotide triphosphate hydrolases"/>
    <property type="match status" value="1"/>
</dbReference>
<evidence type="ECO:0000256" key="7">
    <source>
        <dbReference type="ARBA" id="ARBA00022989"/>
    </source>
</evidence>
<feature type="transmembrane region" description="Helical" evidence="9">
    <location>
        <begin position="391"/>
        <end position="412"/>
    </location>
</feature>
<dbReference type="InterPro" id="IPR013525">
    <property type="entry name" value="ABC2_TM"/>
</dbReference>
<dbReference type="InterPro" id="IPR003593">
    <property type="entry name" value="AAA+_ATPase"/>
</dbReference>